<keyword evidence="3" id="KW-1185">Reference proteome</keyword>
<evidence type="ECO:0000313" key="3">
    <source>
        <dbReference type="Proteomes" id="UP000095347"/>
    </source>
</evidence>
<organism evidence="2 3">
    <name type="scientific">Magnetovibrio blakemorei</name>
    <dbReference type="NCBI Taxonomy" id="28181"/>
    <lineage>
        <taxon>Bacteria</taxon>
        <taxon>Pseudomonadati</taxon>
        <taxon>Pseudomonadota</taxon>
        <taxon>Alphaproteobacteria</taxon>
        <taxon>Rhodospirillales</taxon>
        <taxon>Magnetovibrionaceae</taxon>
        <taxon>Magnetovibrio</taxon>
    </lineage>
</organism>
<proteinExistence type="predicted"/>
<comment type="caution">
    <text evidence="2">The sequence shown here is derived from an EMBL/GenBank/DDBJ whole genome shotgun (WGS) entry which is preliminary data.</text>
</comment>
<evidence type="ECO:0000256" key="1">
    <source>
        <dbReference type="SAM" id="MobiDB-lite"/>
    </source>
</evidence>
<gene>
    <name evidence="2" type="ORF">BEN30_15045</name>
</gene>
<dbReference type="EMBL" id="MCGG01000053">
    <property type="protein sequence ID" value="OEJ65266.1"/>
    <property type="molecule type" value="Genomic_DNA"/>
</dbReference>
<accession>A0A1E5Q550</accession>
<evidence type="ECO:0000313" key="2">
    <source>
        <dbReference type="EMBL" id="OEJ65266.1"/>
    </source>
</evidence>
<feature type="compositionally biased region" description="Low complexity" evidence="1">
    <location>
        <begin position="19"/>
        <end position="35"/>
    </location>
</feature>
<reference evidence="3" key="1">
    <citation type="submission" date="2016-07" db="EMBL/GenBank/DDBJ databases">
        <authorList>
            <person name="Florea S."/>
            <person name="Webb J.S."/>
            <person name="Jaromczyk J."/>
            <person name="Schardl C.L."/>
        </authorList>
    </citation>
    <scope>NUCLEOTIDE SEQUENCE [LARGE SCALE GENOMIC DNA]</scope>
    <source>
        <strain evidence="3">MV-1</strain>
    </source>
</reference>
<sequence length="86" mass="9128">MLLEGDLSMKKTNQSIPTAPSSSAPDAPDSSDSPAKGGFKNLPPINLGHGPRAILSNVKTAPGRRLTPDEIVASEQKQHDYFNTQS</sequence>
<dbReference type="AlphaFoldDB" id="A0A1E5Q550"/>
<name>A0A1E5Q550_9PROT</name>
<dbReference type="Proteomes" id="UP000095347">
    <property type="component" value="Unassembled WGS sequence"/>
</dbReference>
<protein>
    <submittedName>
        <fullName evidence="2">Uncharacterized protein</fullName>
    </submittedName>
</protein>
<feature type="region of interest" description="Disordered" evidence="1">
    <location>
        <begin position="1"/>
        <end position="86"/>
    </location>
</feature>
<dbReference type="STRING" id="28181.BEN30_15045"/>